<dbReference type="AlphaFoldDB" id="U1QA14"/>
<keyword evidence="1" id="KW-0812">Transmembrane</keyword>
<organism evidence="2 3">
    <name type="scientific">Actinomyces johnsonii F0542</name>
    <dbReference type="NCBI Taxonomy" id="1321818"/>
    <lineage>
        <taxon>Bacteria</taxon>
        <taxon>Bacillati</taxon>
        <taxon>Actinomycetota</taxon>
        <taxon>Actinomycetes</taxon>
        <taxon>Actinomycetales</taxon>
        <taxon>Actinomycetaceae</taxon>
        <taxon>Actinomyces</taxon>
    </lineage>
</organism>
<dbReference type="Proteomes" id="UP000016536">
    <property type="component" value="Unassembled WGS sequence"/>
</dbReference>
<comment type="caution">
    <text evidence="2">The sequence shown here is derived from an EMBL/GenBank/DDBJ whole genome shotgun (WGS) entry which is preliminary data.</text>
</comment>
<sequence length="183" mass="19075">MLAGTSPTKRTWMVASSERTWKARLASEPPHRGDASPDAPPDASLHSTIHIFRRCLAVCCCFVAATGSPSWAPLLCWLRDQAVPLSPDDLTSAGLVTVLAGSFAVSVIGVIGLWSGAGADHDVAWHLRHHGAQQPPAPQSPSAASLSLLLATSDAAFTSSSAPVAPPLFVPHPQHAAAALRKQ</sequence>
<evidence type="ECO:0000256" key="1">
    <source>
        <dbReference type="SAM" id="Phobius"/>
    </source>
</evidence>
<accession>U1QA14</accession>
<name>U1QA14_9ACTO</name>
<reference evidence="2 3" key="1">
    <citation type="submission" date="2013-08" db="EMBL/GenBank/DDBJ databases">
        <authorList>
            <person name="Weinstock G."/>
            <person name="Sodergren E."/>
            <person name="Wylie T."/>
            <person name="Fulton L."/>
            <person name="Fulton R."/>
            <person name="Fronick C."/>
            <person name="O'Laughlin M."/>
            <person name="Godfrey J."/>
            <person name="Miner T."/>
            <person name="Herter B."/>
            <person name="Appelbaum E."/>
            <person name="Cordes M."/>
            <person name="Lek S."/>
            <person name="Wollam A."/>
            <person name="Pepin K.H."/>
            <person name="Palsikar V.B."/>
            <person name="Mitreva M."/>
            <person name="Wilson R.K."/>
        </authorList>
    </citation>
    <scope>NUCLEOTIDE SEQUENCE [LARGE SCALE GENOMIC DNA]</scope>
    <source>
        <strain evidence="2 3">F0542</strain>
    </source>
</reference>
<keyword evidence="1" id="KW-1133">Transmembrane helix</keyword>
<protein>
    <submittedName>
        <fullName evidence="2">Uncharacterized protein</fullName>
    </submittedName>
</protein>
<evidence type="ECO:0000313" key="3">
    <source>
        <dbReference type="Proteomes" id="UP000016536"/>
    </source>
</evidence>
<proteinExistence type="predicted"/>
<gene>
    <name evidence="2" type="ORF">HMPREF1979_01174</name>
</gene>
<keyword evidence="3" id="KW-1185">Reference proteome</keyword>
<evidence type="ECO:0000313" key="2">
    <source>
        <dbReference type="EMBL" id="ERH24635.1"/>
    </source>
</evidence>
<keyword evidence="1" id="KW-0472">Membrane</keyword>
<feature type="transmembrane region" description="Helical" evidence="1">
    <location>
        <begin position="92"/>
        <end position="114"/>
    </location>
</feature>
<dbReference type="HOGENOM" id="CLU_1472237_0_0_11"/>
<dbReference type="EMBL" id="AWSE01000054">
    <property type="protein sequence ID" value="ERH24635.1"/>
    <property type="molecule type" value="Genomic_DNA"/>
</dbReference>
<feature type="transmembrane region" description="Helical" evidence="1">
    <location>
        <begin position="55"/>
        <end position="72"/>
    </location>
</feature>